<dbReference type="AlphaFoldDB" id="A0A919XDK8"/>
<name>A0A919XDK8_9BACI</name>
<dbReference type="EMBL" id="BORP01000008">
    <property type="protein sequence ID" value="GIO28670.1"/>
    <property type="molecule type" value="Genomic_DNA"/>
</dbReference>
<reference evidence="2" key="1">
    <citation type="submission" date="2021-03" db="EMBL/GenBank/DDBJ databases">
        <title>Antimicrobial resistance genes in bacteria isolated from Japanese honey, and their potential for conferring macrolide and lincosamide resistance in the American foulbrood pathogen Paenibacillus larvae.</title>
        <authorList>
            <person name="Okamoto M."/>
            <person name="Kumagai M."/>
            <person name="Kanamori H."/>
            <person name="Takamatsu D."/>
        </authorList>
    </citation>
    <scope>NUCLEOTIDE SEQUENCE</scope>
    <source>
        <strain evidence="2">J43TS3</strain>
    </source>
</reference>
<comment type="caution">
    <text evidence="2">The sequence shown here is derived from an EMBL/GenBank/DDBJ whole genome shotgun (WGS) entry which is preliminary data.</text>
</comment>
<evidence type="ECO:0000313" key="2">
    <source>
        <dbReference type="EMBL" id="GIO28670.1"/>
    </source>
</evidence>
<dbReference type="InterPro" id="IPR031033">
    <property type="entry name" value="Halocin_C8_dom"/>
</dbReference>
<feature type="transmembrane region" description="Helical" evidence="1">
    <location>
        <begin position="96"/>
        <end position="117"/>
    </location>
</feature>
<gene>
    <name evidence="2" type="ORF">J43TS3_32810</name>
</gene>
<evidence type="ECO:0000256" key="1">
    <source>
        <dbReference type="SAM" id="Phobius"/>
    </source>
</evidence>
<accession>A0A919XDK8</accession>
<evidence type="ECO:0000313" key="3">
    <source>
        <dbReference type="Proteomes" id="UP000676917"/>
    </source>
</evidence>
<sequence>MYGELTESGLINIRMVVNDDIGFSMNINMDGEIVGENGDIISQDEFFEEVVNDMAPEFSTYGWCEWVVGALCGTGGGAGCFALAAALGITTGVGGLALASVCGLIGALGCTAATIAICG</sequence>
<keyword evidence="3" id="KW-1185">Reference proteome</keyword>
<keyword evidence="1" id="KW-0472">Membrane</keyword>
<feature type="transmembrane region" description="Helical" evidence="1">
    <location>
        <begin position="66"/>
        <end position="89"/>
    </location>
</feature>
<keyword evidence="1" id="KW-0812">Transmembrane</keyword>
<protein>
    <submittedName>
        <fullName evidence="2">Uncharacterized protein</fullName>
    </submittedName>
</protein>
<proteinExistence type="predicted"/>
<organism evidence="2 3">
    <name type="scientific">Ornithinibacillus bavariensis</name>
    <dbReference type="NCBI Taxonomy" id="545502"/>
    <lineage>
        <taxon>Bacteria</taxon>
        <taxon>Bacillati</taxon>
        <taxon>Bacillota</taxon>
        <taxon>Bacilli</taxon>
        <taxon>Bacillales</taxon>
        <taxon>Bacillaceae</taxon>
        <taxon>Ornithinibacillus</taxon>
    </lineage>
</organism>
<keyword evidence="1" id="KW-1133">Transmembrane helix</keyword>
<dbReference type="Proteomes" id="UP000676917">
    <property type="component" value="Unassembled WGS sequence"/>
</dbReference>
<dbReference type="NCBIfam" id="TIGR04449">
    <property type="entry name" value="halocin_C8_dom"/>
    <property type="match status" value="1"/>
</dbReference>